<sequence length="234" mass="24977">MLSSQHRDRLRTAGVEAATIDGTTWSLVEDALPAWWHDCGNALYVSPHAWLPEKVVASLGMFPVRDVLIVVGSPMEWLSSLLVGGDEATVFLGRDCVLTAGEIYCGARSSIVLHGPLVGTRGAIVDARNGGTIVAAADQLWAADVYVATDDMHRLEDVGTGERINPFGAHIRLGQHVWLGRDAVVTGHAEIGEGSVIGMRSMVRGQKVPPFTVAAGTPARVVREGVTWSHDDVP</sequence>
<dbReference type="InterPro" id="IPR001451">
    <property type="entry name" value="Hexapep"/>
</dbReference>
<dbReference type="SUPFAM" id="SSF51161">
    <property type="entry name" value="Trimeric LpxA-like enzymes"/>
    <property type="match status" value="1"/>
</dbReference>
<dbReference type="Proteomes" id="UP001515100">
    <property type="component" value="Unassembled WGS sequence"/>
</dbReference>
<dbReference type="Gene3D" id="2.160.10.10">
    <property type="entry name" value="Hexapeptide repeat proteins"/>
    <property type="match status" value="1"/>
</dbReference>
<accession>A0A641AP79</accession>
<organism evidence="3 4">
    <name type="scientific">Aeromicrobium fastidiosum</name>
    <dbReference type="NCBI Taxonomy" id="52699"/>
    <lineage>
        <taxon>Bacteria</taxon>
        <taxon>Bacillati</taxon>
        <taxon>Actinomycetota</taxon>
        <taxon>Actinomycetes</taxon>
        <taxon>Propionibacteriales</taxon>
        <taxon>Nocardioidaceae</taxon>
        <taxon>Aeromicrobium</taxon>
    </lineage>
</organism>
<dbReference type="PANTHER" id="PTHR23416:SF23">
    <property type="entry name" value="ACETYLTRANSFERASE C18B11.09C-RELATED"/>
    <property type="match status" value="1"/>
</dbReference>
<dbReference type="InterPro" id="IPR051159">
    <property type="entry name" value="Hexapeptide_acetyltransf"/>
</dbReference>
<protein>
    <recommendedName>
        <fullName evidence="5">Acyltransferase</fullName>
    </recommendedName>
</protein>
<keyword evidence="2" id="KW-0808">Transferase</keyword>
<evidence type="ECO:0000256" key="2">
    <source>
        <dbReference type="ARBA" id="ARBA00022679"/>
    </source>
</evidence>
<dbReference type="OrthoDB" id="2643438at2"/>
<proteinExistence type="inferred from homology"/>
<evidence type="ECO:0008006" key="5">
    <source>
        <dbReference type="Google" id="ProtNLM"/>
    </source>
</evidence>
<dbReference type="RefSeq" id="WP_129179549.1">
    <property type="nucleotide sequence ID" value="NZ_JAGIOG010000001.1"/>
</dbReference>
<gene>
    <name evidence="3" type="ORF">ESP62_000560</name>
</gene>
<dbReference type="EMBL" id="SDPP02000001">
    <property type="protein sequence ID" value="KAA1379745.1"/>
    <property type="molecule type" value="Genomic_DNA"/>
</dbReference>
<comment type="caution">
    <text evidence="3">The sequence shown here is derived from an EMBL/GenBank/DDBJ whole genome shotgun (WGS) entry which is preliminary data.</text>
</comment>
<dbReference type="GO" id="GO:0005829">
    <property type="term" value="C:cytosol"/>
    <property type="evidence" value="ECO:0007669"/>
    <property type="project" value="TreeGrafter"/>
</dbReference>
<dbReference type="Pfam" id="PF00132">
    <property type="entry name" value="Hexapep"/>
    <property type="match status" value="1"/>
</dbReference>
<name>A0A641AP79_9ACTN</name>
<evidence type="ECO:0000313" key="4">
    <source>
        <dbReference type="Proteomes" id="UP001515100"/>
    </source>
</evidence>
<reference evidence="3" key="1">
    <citation type="submission" date="2019-09" db="EMBL/GenBank/DDBJ databases">
        <authorList>
            <person name="Li J."/>
        </authorList>
    </citation>
    <scope>NUCLEOTIDE SEQUENCE [LARGE SCALE GENOMIC DNA]</scope>
    <source>
        <strain evidence="3">NRBC 14897</strain>
    </source>
</reference>
<evidence type="ECO:0000313" key="3">
    <source>
        <dbReference type="EMBL" id="KAA1379745.1"/>
    </source>
</evidence>
<evidence type="ECO:0000256" key="1">
    <source>
        <dbReference type="ARBA" id="ARBA00007274"/>
    </source>
</evidence>
<dbReference type="AlphaFoldDB" id="A0A641AP79"/>
<dbReference type="PANTHER" id="PTHR23416">
    <property type="entry name" value="SIALIC ACID SYNTHASE-RELATED"/>
    <property type="match status" value="1"/>
</dbReference>
<keyword evidence="4" id="KW-1185">Reference proteome</keyword>
<dbReference type="GO" id="GO:0008374">
    <property type="term" value="F:O-acyltransferase activity"/>
    <property type="evidence" value="ECO:0007669"/>
    <property type="project" value="TreeGrafter"/>
</dbReference>
<dbReference type="InterPro" id="IPR011004">
    <property type="entry name" value="Trimer_LpxA-like_sf"/>
</dbReference>
<comment type="similarity">
    <text evidence="1">Belongs to the transferase hexapeptide repeat family.</text>
</comment>